<keyword evidence="1" id="KW-0472">Membrane</keyword>
<feature type="transmembrane region" description="Helical" evidence="1">
    <location>
        <begin position="192"/>
        <end position="214"/>
    </location>
</feature>
<dbReference type="PANTHER" id="PTHR37848:SF1">
    <property type="entry name" value="SUN DOMAIN-CONTAINING PROTEIN"/>
    <property type="match status" value="1"/>
</dbReference>
<dbReference type="OrthoDB" id="203796at2759"/>
<gene>
    <name evidence="2" type="ORF">EJ03DRAFT_279782</name>
</gene>
<name>A0A6G1KZ47_9PEZI</name>
<dbReference type="AlphaFoldDB" id="A0A6G1KZ47"/>
<dbReference type="PANTHER" id="PTHR37848">
    <property type="entry name" value="EXPRESSED PROTEIN"/>
    <property type="match status" value="1"/>
</dbReference>
<keyword evidence="1" id="KW-0812">Transmembrane</keyword>
<dbReference type="Proteomes" id="UP000799436">
    <property type="component" value="Unassembled WGS sequence"/>
</dbReference>
<evidence type="ECO:0000256" key="1">
    <source>
        <dbReference type="SAM" id="Phobius"/>
    </source>
</evidence>
<dbReference type="EMBL" id="ML995888">
    <property type="protein sequence ID" value="KAF2765592.1"/>
    <property type="molecule type" value="Genomic_DNA"/>
</dbReference>
<sequence>MDERLDDPLNLFYYVQNYLQVVPPNPGVRIVGYHYQTVRRQNKKETERVTDFNIMLRLQAYLPKAGPPRDGQGKTGWDTHVAGNSDKVYRGSWRPTRAAGYQRSIEVGDAPQHDLEGWCRNYCASKSKLKIFRVTRNVPGIDQDFIRQHIEHLIRSTHYRGHITITFPIDEKHVDLYSPHWINRWRISWIRFIFYFTFLWIITWPILFFMTKYWTVYQVTFRFSWWYKQRQEVEGGTMIRDVKRWAVISEKTWFEKHKALIRSLVLNKFQGDATHMPTDVQVAERSRDGRSANMDAVNLLQHSVDALNMLQGRAPRIPNEGWGADSS</sequence>
<evidence type="ECO:0000313" key="3">
    <source>
        <dbReference type="Proteomes" id="UP000799436"/>
    </source>
</evidence>
<reference evidence="2" key="1">
    <citation type="journal article" date="2020" name="Stud. Mycol.">
        <title>101 Dothideomycetes genomes: a test case for predicting lifestyles and emergence of pathogens.</title>
        <authorList>
            <person name="Haridas S."/>
            <person name="Albert R."/>
            <person name="Binder M."/>
            <person name="Bloem J."/>
            <person name="Labutti K."/>
            <person name="Salamov A."/>
            <person name="Andreopoulos B."/>
            <person name="Baker S."/>
            <person name="Barry K."/>
            <person name="Bills G."/>
            <person name="Bluhm B."/>
            <person name="Cannon C."/>
            <person name="Castanera R."/>
            <person name="Culley D."/>
            <person name="Daum C."/>
            <person name="Ezra D."/>
            <person name="Gonzalez J."/>
            <person name="Henrissat B."/>
            <person name="Kuo A."/>
            <person name="Liang C."/>
            <person name="Lipzen A."/>
            <person name="Lutzoni F."/>
            <person name="Magnuson J."/>
            <person name="Mondo S."/>
            <person name="Nolan M."/>
            <person name="Ohm R."/>
            <person name="Pangilinan J."/>
            <person name="Park H.-J."/>
            <person name="Ramirez L."/>
            <person name="Alfaro M."/>
            <person name="Sun H."/>
            <person name="Tritt A."/>
            <person name="Yoshinaga Y."/>
            <person name="Zwiers L.-H."/>
            <person name="Turgeon B."/>
            <person name="Goodwin S."/>
            <person name="Spatafora J."/>
            <person name="Crous P."/>
            <person name="Grigoriev I."/>
        </authorList>
    </citation>
    <scope>NUCLEOTIDE SEQUENCE</scope>
    <source>
        <strain evidence="2">CBS 116005</strain>
    </source>
</reference>
<organism evidence="2 3">
    <name type="scientific">Teratosphaeria nubilosa</name>
    <dbReference type="NCBI Taxonomy" id="161662"/>
    <lineage>
        <taxon>Eukaryota</taxon>
        <taxon>Fungi</taxon>
        <taxon>Dikarya</taxon>
        <taxon>Ascomycota</taxon>
        <taxon>Pezizomycotina</taxon>
        <taxon>Dothideomycetes</taxon>
        <taxon>Dothideomycetidae</taxon>
        <taxon>Mycosphaerellales</taxon>
        <taxon>Teratosphaeriaceae</taxon>
        <taxon>Teratosphaeria</taxon>
    </lineage>
</organism>
<keyword evidence="3" id="KW-1185">Reference proteome</keyword>
<evidence type="ECO:0000313" key="2">
    <source>
        <dbReference type="EMBL" id="KAF2765592.1"/>
    </source>
</evidence>
<keyword evidence="1" id="KW-1133">Transmembrane helix</keyword>
<protein>
    <submittedName>
        <fullName evidence="2">Uncharacterized protein</fullName>
    </submittedName>
</protein>
<accession>A0A6G1KZ47</accession>
<proteinExistence type="predicted"/>